<name>A0A1U7NGB7_9FIRM</name>
<organism evidence="2 3">
    <name type="scientific">Ileibacterium valens</name>
    <dbReference type="NCBI Taxonomy" id="1862668"/>
    <lineage>
        <taxon>Bacteria</taxon>
        <taxon>Bacillati</taxon>
        <taxon>Bacillota</taxon>
        <taxon>Erysipelotrichia</taxon>
        <taxon>Erysipelotrichales</taxon>
        <taxon>Erysipelotrichaceae</taxon>
        <taxon>Ileibacterium</taxon>
    </lineage>
</organism>
<dbReference type="GeneID" id="82202728"/>
<keyword evidence="3" id="KW-1185">Reference proteome</keyword>
<evidence type="ECO:0000313" key="3">
    <source>
        <dbReference type="Proteomes" id="UP000186341"/>
    </source>
</evidence>
<dbReference type="AlphaFoldDB" id="A0A1U7NGB7"/>
<proteinExistence type="predicted"/>
<dbReference type="RefSeq" id="WP_075819241.1">
    <property type="nucleotide sequence ID" value="NZ_CAJUTZ010000060.1"/>
</dbReference>
<sequence length="70" mass="7694">MNDRIKGALLFLLTLFTIVVIVESVHGEFSSALIICLFGGILAMIARILIVQRLKSKNQKTDQSSNTSDT</sequence>
<comment type="caution">
    <text evidence="2">The sequence shown here is derived from an EMBL/GenBank/DDBJ whole genome shotgun (WGS) entry which is preliminary data.</text>
</comment>
<keyword evidence="1" id="KW-1133">Transmembrane helix</keyword>
<accession>A0A1U7NGB7</accession>
<reference evidence="2 3" key="1">
    <citation type="submission" date="2016-11" db="EMBL/GenBank/DDBJ databases">
        <title>Description of two novel members of the family Erysipelotrichaceae: Ileibacterium lipovorans gen. nov., sp. nov. and Dubosiella newyorkensis, gen. nov., sp. nov.</title>
        <authorList>
            <person name="Cox L.M."/>
            <person name="Sohn J."/>
            <person name="Tyrrell K.L."/>
            <person name="Citron D.M."/>
            <person name="Lawson P.A."/>
            <person name="Patel N.B."/>
            <person name="Iizumi T."/>
            <person name="Perez-Perez G.I."/>
            <person name="Goldstein E.J."/>
            <person name="Blaser M.J."/>
        </authorList>
    </citation>
    <scope>NUCLEOTIDE SEQUENCE [LARGE SCALE GENOMIC DNA]</scope>
    <source>
        <strain evidence="2 3">NYU-BL-A3</strain>
    </source>
</reference>
<evidence type="ECO:0000256" key="1">
    <source>
        <dbReference type="SAM" id="Phobius"/>
    </source>
</evidence>
<protein>
    <submittedName>
        <fullName evidence="2">Uncharacterized protein</fullName>
    </submittedName>
</protein>
<dbReference type="EMBL" id="MPJW01000121">
    <property type="protein sequence ID" value="OLU39942.1"/>
    <property type="molecule type" value="Genomic_DNA"/>
</dbReference>
<dbReference type="Proteomes" id="UP000186341">
    <property type="component" value="Unassembled WGS sequence"/>
</dbReference>
<evidence type="ECO:0000313" key="2">
    <source>
        <dbReference type="EMBL" id="OLU39942.1"/>
    </source>
</evidence>
<feature type="transmembrane region" description="Helical" evidence="1">
    <location>
        <begin position="32"/>
        <end position="50"/>
    </location>
</feature>
<gene>
    <name evidence="2" type="ORF">BO222_05845</name>
</gene>
<keyword evidence="1" id="KW-0472">Membrane</keyword>
<keyword evidence="1" id="KW-0812">Transmembrane</keyword>